<name>A0A026WTU9_OOCBI</name>
<reference evidence="1 2" key="1">
    <citation type="journal article" date="2014" name="Curr. Biol.">
        <title>The genome of the clonal raider ant Cerapachys biroi.</title>
        <authorList>
            <person name="Oxley P.R."/>
            <person name="Ji L."/>
            <person name="Fetter-Pruneda I."/>
            <person name="McKenzie S.K."/>
            <person name="Li C."/>
            <person name="Hu H."/>
            <person name="Zhang G."/>
            <person name="Kronauer D.J."/>
        </authorList>
    </citation>
    <scope>NUCLEOTIDE SEQUENCE [LARGE SCALE GENOMIC DNA]</scope>
</reference>
<organism evidence="1 2">
    <name type="scientific">Ooceraea biroi</name>
    <name type="common">Clonal raider ant</name>
    <name type="synonym">Cerapachys biroi</name>
    <dbReference type="NCBI Taxonomy" id="2015173"/>
    <lineage>
        <taxon>Eukaryota</taxon>
        <taxon>Metazoa</taxon>
        <taxon>Ecdysozoa</taxon>
        <taxon>Arthropoda</taxon>
        <taxon>Hexapoda</taxon>
        <taxon>Insecta</taxon>
        <taxon>Pterygota</taxon>
        <taxon>Neoptera</taxon>
        <taxon>Endopterygota</taxon>
        <taxon>Hymenoptera</taxon>
        <taxon>Apocrita</taxon>
        <taxon>Aculeata</taxon>
        <taxon>Formicoidea</taxon>
        <taxon>Formicidae</taxon>
        <taxon>Dorylinae</taxon>
        <taxon>Ooceraea</taxon>
    </lineage>
</organism>
<accession>A0A026WTU9</accession>
<protein>
    <submittedName>
        <fullName evidence="1">Uncharacterized protein</fullName>
    </submittedName>
</protein>
<proteinExistence type="predicted"/>
<dbReference type="AlphaFoldDB" id="A0A026WTU9"/>
<dbReference type="Proteomes" id="UP000053097">
    <property type="component" value="Unassembled WGS sequence"/>
</dbReference>
<dbReference type="EMBL" id="KK107119">
    <property type="protein sequence ID" value="EZA58529.1"/>
    <property type="molecule type" value="Genomic_DNA"/>
</dbReference>
<sequence length="115" mass="13252">MEHMFRQSAKGETTGFVQRGASRDRLTFSEDRPVHRPLIAHYIVTWVGRGVHIHRFFLPYTSSCPTSSSNSDGDDNAADNAERTPILTPFCFEKKDHIIHETKTILFRFRMSLRA</sequence>
<gene>
    <name evidence="1" type="ORF">X777_14691</name>
</gene>
<evidence type="ECO:0000313" key="1">
    <source>
        <dbReference type="EMBL" id="EZA58529.1"/>
    </source>
</evidence>
<evidence type="ECO:0000313" key="2">
    <source>
        <dbReference type="Proteomes" id="UP000053097"/>
    </source>
</evidence>
<keyword evidence="2" id="KW-1185">Reference proteome</keyword>